<dbReference type="CDD" id="cd07989">
    <property type="entry name" value="LPLAT_AGPAT-like"/>
    <property type="match status" value="1"/>
</dbReference>
<dbReference type="SUPFAM" id="SSF56784">
    <property type="entry name" value="HAD-like"/>
    <property type="match status" value="1"/>
</dbReference>
<protein>
    <recommendedName>
        <fullName evidence="4">Phospholipid/glycerol acyltransferase domain-containing protein</fullName>
    </recommendedName>
</protein>
<dbReference type="EMBL" id="MGES01000014">
    <property type="protein sequence ID" value="OGL89116.1"/>
    <property type="molecule type" value="Genomic_DNA"/>
</dbReference>
<evidence type="ECO:0000256" key="1">
    <source>
        <dbReference type="ARBA" id="ARBA00022679"/>
    </source>
</evidence>
<feature type="domain" description="Phospholipid/glycerol acyltransferase" evidence="4">
    <location>
        <begin position="78"/>
        <end position="200"/>
    </location>
</feature>
<dbReference type="GO" id="GO:0003841">
    <property type="term" value="F:1-acylglycerol-3-phosphate O-acyltransferase activity"/>
    <property type="evidence" value="ECO:0007669"/>
    <property type="project" value="TreeGrafter"/>
</dbReference>
<dbReference type="InterPro" id="IPR002123">
    <property type="entry name" value="Plipid/glycerol_acylTrfase"/>
</dbReference>
<proteinExistence type="predicted"/>
<dbReference type="PANTHER" id="PTHR10434">
    <property type="entry name" value="1-ACYL-SN-GLYCEROL-3-PHOSPHATE ACYLTRANSFERASE"/>
    <property type="match status" value="1"/>
</dbReference>
<keyword evidence="3" id="KW-0812">Transmembrane</keyword>
<dbReference type="Pfam" id="PF01553">
    <property type="entry name" value="Acyltransferase"/>
    <property type="match status" value="1"/>
</dbReference>
<dbReference type="Gene3D" id="3.40.50.1000">
    <property type="entry name" value="HAD superfamily/HAD-like"/>
    <property type="match status" value="1"/>
</dbReference>
<dbReference type="STRING" id="1802410.A3H75_00275"/>
<gene>
    <name evidence="5" type="ORF">A3H75_00275</name>
</gene>
<evidence type="ECO:0000256" key="2">
    <source>
        <dbReference type="ARBA" id="ARBA00023315"/>
    </source>
</evidence>
<dbReference type="SMART" id="SM00563">
    <property type="entry name" value="PlsC"/>
    <property type="match status" value="1"/>
</dbReference>
<keyword evidence="3" id="KW-1133">Transmembrane helix</keyword>
<evidence type="ECO:0000259" key="4">
    <source>
        <dbReference type="SMART" id="SM00563"/>
    </source>
</evidence>
<dbReference type="Proteomes" id="UP000176678">
    <property type="component" value="Unassembled WGS sequence"/>
</dbReference>
<reference evidence="5 6" key="1">
    <citation type="journal article" date="2016" name="Nat. Commun.">
        <title>Thousands of microbial genomes shed light on interconnected biogeochemical processes in an aquifer system.</title>
        <authorList>
            <person name="Anantharaman K."/>
            <person name="Brown C.T."/>
            <person name="Hug L.A."/>
            <person name="Sharon I."/>
            <person name="Castelle C.J."/>
            <person name="Probst A.J."/>
            <person name="Thomas B.C."/>
            <person name="Singh A."/>
            <person name="Wilkins M.J."/>
            <person name="Karaoz U."/>
            <person name="Brodie E.L."/>
            <person name="Williams K.H."/>
            <person name="Hubbard S.S."/>
            <person name="Banfield J.F."/>
        </authorList>
    </citation>
    <scope>NUCLEOTIDE SEQUENCE [LARGE SCALE GENOMIC DNA]</scope>
</reference>
<dbReference type="Gene3D" id="1.20.1440.100">
    <property type="entry name" value="SG protein - dephosphorylation function"/>
    <property type="match status" value="1"/>
</dbReference>
<accession>A0A1F7VF28</accession>
<dbReference type="GO" id="GO:0006654">
    <property type="term" value="P:phosphatidic acid biosynthetic process"/>
    <property type="evidence" value="ECO:0007669"/>
    <property type="project" value="TreeGrafter"/>
</dbReference>
<dbReference type="InterPro" id="IPR023214">
    <property type="entry name" value="HAD_sf"/>
</dbReference>
<feature type="transmembrane region" description="Helical" evidence="3">
    <location>
        <begin position="12"/>
        <end position="32"/>
    </location>
</feature>
<evidence type="ECO:0000313" key="6">
    <source>
        <dbReference type="Proteomes" id="UP000176678"/>
    </source>
</evidence>
<dbReference type="InterPro" id="IPR006385">
    <property type="entry name" value="HAD_hydro_SerB1"/>
</dbReference>
<dbReference type="SUPFAM" id="SSF69593">
    <property type="entry name" value="Glycerol-3-phosphate (1)-acyltransferase"/>
    <property type="match status" value="1"/>
</dbReference>
<evidence type="ECO:0000313" key="5">
    <source>
        <dbReference type="EMBL" id="OGL89116.1"/>
    </source>
</evidence>
<name>A0A1F7VF28_9BACT</name>
<dbReference type="InterPro" id="IPR036412">
    <property type="entry name" value="HAD-like_sf"/>
</dbReference>
<keyword evidence="2" id="KW-0012">Acyltransferase</keyword>
<dbReference type="Pfam" id="PF12710">
    <property type="entry name" value="HAD"/>
    <property type="match status" value="1"/>
</dbReference>
<keyword evidence="1" id="KW-0808">Transferase</keyword>
<evidence type="ECO:0000256" key="3">
    <source>
        <dbReference type="SAM" id="Phobius"/>
    </source>
</evidence>
<keyword evidence="3" id="KW-0472">Membrane</keyword>
<dbReference type="AlphaFoldDB" id="A0A1F7VF28"/>
<sequence>MVHHNASRLRNIWFRTVMGFFVVVQTPFLLVFEKFLQKDRRAEVWRQAGGIACAVAFRLAGLHIQMRGKEHLDTSHPVLYAANHASPLDGFMLCSLLGARAVLFTAPLSVFPRPVAFWMKKMGTIDVRRDLFDDIKYPRTATKDEAFERVRRAVAQGYSLIIFPEGHIEYLHVLHYFHTGATRMSASAQVPIIPVALIGAGEAFPDEHHTRPGTITVHIGAPMPAPKKSELAHPAHIRRLRDQLEKRIVDMLPLRYLPSYYFARTPSKIGVFIDIDQTVYEGFTIVDFMHYLLALHRIHRTDLMRSMYWLFLERLHTVPHEQAVRKELMLLHGWDVGEFNHLVDRAWHQKMLARVRYHVFALIKDHVEEGHTVVLVSEAIHPLAREFKPLFHAQALFDTKLETEVAHKHKRYTGRVTCLCYKEKKAELVSSFARRAGIDLSRSYGYGDSAGDVPFLKLVGHPIAVHPDRALKAVAQKNGWPMVD</sequence>
<dbReference type="PANTHER" id="PTHR10434:SF11">
    <property type="entry name" value="1-ACYL-SN-GLYCEROL-3-PHOSPHATE ACYLTRANSFERASE"/>
    <property type="match status" value="1"/>
</dbReference>
<comment type="caution">
    <text evidence="5">The sequence shown here is derived from an EMBL/GenBank/DDBJ whole genome shotgun (WGS) entry which is preliminary data.</text>
</comment>
<dbReference type="NCBIfam" id="TIGR01488">
    <property type="entry name" value="HAD-SF-IB"/>
    <property type="match status" value="1"/>
</dbReference>
<organism evidence="5 6">
    <name type="scientific">Candidatus Uhrbacteria bacterium RIFCSPLOWO2_02_FULL_51_9</name>
    <dbReference type="NCBI Taxonomy" id="1802410"/>
    <lineage>
        <taxon>Bacteria</taxon>
        <taxon>Candidatus Uhriibacteriota</taxon>
    </lineage>
</organism>
<dbReference type="NCBIfam" id="TIGR01490">
    <property type="entry name" value="HAD-SF-IB-hyp1"/>
    <property type="match status" value="1"/>
</dbReference>